<evidence type="ECO:0000313" key="2">
    <source>
        <dbReference type="EMBL" id="SVE16029.1"/>
    </source>
</evidence>
<feature type="non-terminal residue" evidence="2">
    <location>
        <position position="67"/>
    </location>
</feature>
<accession>A0A383B8E9</accession>
<evidence type="ECO:0000259" key="1">
    <source>
        <dbReference type="Pfam" id="PF02464"/>
    </source>
</evidence>
<dbReference type="AlphaFoldDB" id="A0A383B8E9"/>
<dbReference type="SUPFAM" id="SSF142433">
    <property type="entry name" value="CinA-like"/>
    <property type="match status" value="1"/>
</dbReference>
<protein>
    <recommendedName>
        <fullName evidence="1">CinA C-terminal domain-containing protein</fullName>
    </recommendedName>
</protein>
<dbReference type="InterPro" id="IPR008136">
    <property type="entry name" value="CinA_C"/>
</dbReference>
<gene>
    <name evidence="2" type="ORF">METZ01_LOCUS468883</name>
</gene>
<dbReference type="EMBL" id="UINC01198186">
    <property type="protein sequence ID" value="SVE16029.1"/>
    <property type="molecule type" value="Genomic_DNA"/>
</dbReference>
<dbReference type="InterPro" id="IPR036653">
    <property type="entry name" value="CinA-like_C"/>
</dbReference>
<dbReference type="Gene3D" id="3.90.950.20">
    <property type="entry name" value="CinA-like"/>
    <property type="match status" value="1"/>
</dbReference>
<dbReference type="Pfam" id="PF02464">
    <property type="entry name" value="CinA"/>
    <property type="match status" value="1"/>
</dbReference>
<proteinExistence type="predicted"/>
<reference evidence="2" key="1">
    <citation type="submission" date="2018-05" db="EMBL/GenBank/DDBJ databases">
        <authorList>
            <person name="Lanie J.A."/>
            <person name="Ng W.-L."/>
            <person name="Kazmierczak K.M."/>
            <person name="Andrzejewski T.M."/>
            <person name="Davidsen T.M."/>
            <person name="Wayne K.J."/>
            <person name="Tettelin H."/>
            <person name="Glass J.I."/>
            <person name="Rusch D."/>
            <person name="Podicherti R."/>
            <person name="Tsui H.-C.T."/>
            <person name="Winkler M.E."/>
        </authorList>
    </citation>
    <scope>NUCLEOTIDE SEQUENCE</scope>
</reference>
<organism evidence="2">
    <name type="scientific">marine metagenome</name>
    <dbReference type="NCBI Taxonomy" id="408172"/>
    <lineage>
        <taxon>unclassified sequences</taxon>
        <taxon>metagenomes</taxon>
        <taxon>ecological metagenomes</taxon>
    </lineage>
</organism>
<name>A0A383B8E9_9ZZZZ</name>
<sequence length="67" mass="7186">MTESVLTSLSAELGSLLLSKRLFFTSAESCTGGWVGRSITSVPGSSRWFSCSFVTYSNKSKTEILGV</sequence>
<feature type="domain" description="CinA C-terminal" evidence="1">
    <location>
        <begin position="7"/>
        <end position="67"/>
    </location>
</feature>